<keyword evidence="5" id="KW-0539">Nucleus</keyword>
<name>A0A0D2JEW3_9EURO</name>
<dbReference type="GO" id="GO:0006383">
    <property type="term" value="P:transcription by RNA polymerase III"/>
    <property type="evidence" value="ECO:0007669"/>
    <property type="project" value="InterPro"/>
</dbReference>
<dbReference type="EMBL" id="KN847476">
    <property type="protein sequence ID" value="KIX07735.1"/>
    <property type="molecule type" value="Genomic_DNA"/>
</dbReference>
<feature type="compositionally biased region" description="Acidic residues" evidence="6">
    <location>
        <begin position="461"/>
        <end position="470"/>
    </location>
</feature>
<feature type="region of interest" description="Disordered" evidence="6">
    <location>
        <begin position="1"/>
        <end position="24"/>
    </location>
</feature>
<dbReference type="InterPro" id="IPR007832">
    <property type="entry name" value="RNA_pol_Rpc34"/>
</dbReference>
<dbReference type="FunFam" id="1.10.10.10:FF:000116">
    <property type="entry name" value="DNA-directed RNA polymerase III subunit RPC6"/>
    <property type="match status" value="1"/>
</dbReference>
<dbReference type="VEuPathDB" id="FungiDB:Z518_02389"/>
<dbReference type="AlphaFoldDB" id="A0A0D2JEW3"/>
<evidence type="ECO:0000256" key="3">
    <source>
        <dbReference type="ARBA" id="ARBA00022478"/>
    </source>
</evidence>
<evidence type="ECO:0008006" key="9">
    <source>
        <dbReference type="Google" id="ProtNLM"/>
    </source>
</evidence>
<evidence type="ECO:0000256" key="2">
    <source>
        <dbReference type="ARBA" id="ARBA00011038"/>
    </source>
</evidence>
<dbReference type="GeneID" id="25290460"/>
<dbReference type="InterPro" id="IPR016049">
    <property type="entry name" value="RNA_pol_Rpc34-like"/>
</dbReference>
<comment type="subcellular location">
    <subcellularLocation>
        <location evidence="1">Nucleus</location>
    </subcellularLocation>
</comment>
<keyword evidence="8" id="KW-1185">Reference proteome</keyword>
<dbReference type="RefSeq" id="XP_013274871.1">
    <property type="nucleotide sequence ID" value="XM_013419417.1"/>
</dbReference>
<comment type="similarity">
    <text evidence="2">Belongs to the eukaryotic RPC34/RPC39 RNA polymerase subunit family.</text>
</comment>
<protein>
    <recommendedName>
        <fullName evidence="9">DNA-directed RNA polymerase III subunit RPC6</fullName>
    </recommendedName>
</protein>
<evidence type="ECO:0000313" key="8">
    <source>
        <dbReference type="Proteomes" id="UP000053617"/>
    </source>
</evidence>
<accession>A0A0D2JEW3</accession>
<reference evidence="7 8" key="1">
    <citation type="submission" date="2015-01" db="EMBL/GenBank/DDBJ databases">
        <title>The Genome Sequence of Rhinocladiella mackenzie CBS 650.93.</title>
        <authorList>
            <consortium name="The Broad Institute Genomics Platform"/>
            <person name="Cuomo C."/>
            <person name="de Hoog S."/>
            <person name="Gorbushina A."/>
            <person name="Stielow B."/>
            <person name="Teixiera M."/>
            <person name="Abouelleil A."/>
            <person name="Chapman S.B."/>
            <person name="Priest M."/>
            <person name="Young S.K."/>
            <person name="Wortman J."/>
            <person name="Nusbaum C."/>
            <person name="Birren B."/>
        </authorList>
    </citation>
    <scope>NUCLEOTIDE SEQUENCE [LARGE SCALE GENOMIC DNA]</scope>
    <source>
        <strain evidence="7 8">CBS 650.93</strain>
    </source>
</reference>
<sequence length="470" mass="52931">MAPPQNPSSIANSPTPGPSMKGGRHRTAEALYAWCQKNREIGHVFSQEELLSAGIIPNRDLQILLSSVEHLVNNSLFRLHDRSGGTIGWELVDQEKAKNYTNLTRDERMVLFLIDAAGNSGIWTKVIKFRSQLHSRVLDRVYKNLEAKGLIKPMKHVNHPNRKMFILAGLEPSEEATGGAWFSDGHLDVGLVDTISQVIEHFVSTNSWRQVEQGELEDEPQSPGRKRKAPAAGFEDRGEQRAKAAKSNEAQRKGKGPKPIPQRTYQPFPAGHRSYPTLRDITRHILDIKVTQTILPQNAILQLLDVMVYDDRLFKMYRPPNDDEFPDDPAANTITMYRCFKNPTELFELHQLEKRKVSSHDSTRKAAYRQQELEDIAEGGSSEVPCMRCPAFDICGDGGPVNVVTCRYFEPWYVNLVEADKEAGIGPYSSRKEGKGIHKDREKEREKGKGKAVTSNGDSEPPVEVEWEPS</sequence>
<evidence type="ECO:0000256" key="6">
    <source>
        <dbReference type="SAM" id="MobiDB-lite"/>
    </source>
</evidence>
<evidence type="ECO:0000256" key="4">
    <source>
        <dbReference type="ARBA" id="ARBA00023163"/>
    </source>
</evidence>
<dbReference type="GO" id="GO:0005737">
    <property type="term" value="C:cytoplasm"/>
    <property type="evidence" value="ECO:0007669"/>
    <property type="project" value="UniProtKB-ARBA"/>
</dbReference>
<dbReference type="STRING" id="1442369.A0A0D2JEW3"/>
<dbReference type="PANTHER" id="PTHR12780">
    <property type="entry name" value="RNA POLYMERASE III DNA DIRECTED , 39KD SUBUNIT-RELATED"/>
    <property type="match status" value="1"/>
</dbReference>
<dbReference type="OrthoDB" id="613763at2759"/>
<feature type="region of interest" description="Disordered" evidence="6">
    <location>
        <begin position="210"/>
        <end position="273"/>
    </location>
</feature>
<keyword evidence="3" id="KW-0240">DNA-directed RNA polymerase</keyword>
<evidence type="ECO:0000256" key="1">
    <source>
        <dbReference type="ARBA" id="ARBA00004123"/>
    </source>
</evidence>
<evidence type="ECO:0000256" key="5">
    <source>
        <dbReference type="ARBA" id="ARBA00023242"/>
    </source>
</evidence>
<proteinExistence type="inferred from homology"/>
<dbReference type="InterPro" id="IPR036388">
    <property type="entry name" value="WH-like_DNA-bd_sf"/>
</dbReference>
<keyword evidence="4" id="KW-0804">Transcription</keyword>
<gene>
    <name evidence="7" type="ORF">Z518_02389</name>
</gene>
<feature type="compositionally biased region" description="Basic and acidic residues" evidence="6">
    <location>
        <begin position="430"/>
        <end position="449"/>
    </location>
</feature>
<dbReference type="HOGENOM" id="CLU_033661_0_2_1"/>
<dbReference type="InterPro" id="IPR036390">
    <property type="entry name" value="WH_DNA-bd_sf"/>
</dbReference>
<organism evidence="7 8">
    <name type="scientific">Rhinocladiella mackenziei CBS 650.93</name>
    <dbReference type="NCBI Taxonomy" id="1442369"/>
    <lineage>
        <taxon>Eukaryota</taxon>
        <taxon>Fungi</taxon>
        <taxon>Dikarya</taxon>
        <taxon>Ascomycota</taxon>
        <taxon>Pezizomycotina</taxon>
        <taxon>Eurotiomycetes</taxon>
        <taxon>Chaetothyriomycetidae</taxon>
        <taxon>Chaetothyriales</taxon>
        <taxon>Herpotrichiellaceae</taxon>
        <taxon>Rhinocladiella</taxon>
    </lineage>
</organism>
<evidence type="ECO:0000313" key="7">
    <source>
        <dbReference type="EMBL" id="KIX07735.1"/>
    </source>
</evidence>
<dbReference type="SUPFAM" id="SSF46785">
    <property type="entry name" value="Winged helix' DNA-binding domain"/>
    <property type="match status" value="1"/>
</dbReference>
<dbReference type="Pfam" id="PF05158">
    <property type="entry name" value="RNA_pol_Rpc34"/>
    <property type="match status" value="1"/>
</dbReference>
<dbReference type="Proteomes" id="UP000053617">
    <property type="component" value="Unassembled WGS sequence"/>
</dbReference>
<dbReference type="Gene3D" id="1.10.10.10">
    <property type="entry name" value="Winged helix-like DNA-binding domain superfamily/Winged helix DNA-binding domain"/>
    <property type="match status" value="1"/>
</dbReference>
<dbReference type="GO" id="GO:0005666">
    <property type="term" value="C:RNA polymerase III complex"/>
    <property type="evidence" value="ECO:0007669"/>
    <property type="project" value="InterPro"/>
</dbReference>
<dbReference type="GO" id="GO:0005654">
    <property type="term" value="C:nucleoplasm"/>
    <property type="evidence" value="ECO:0007669"/>
    <property type="project" value="UniProtKB-ARBA"/>
</dbReference>
<feature type="region of interest" description="Disordered" evidence="6">
    <location>
        <begin position="424"/>
        <end position="470"/>
    </location>
</feature>